<gene>
    <name evidence="11" type="primary">erg12</name>
    <name evidence="11" type="ORF">NGRA_0433</name>
</gene>
<evidence type="ECO:0000313" key="12">
    <source>
        <dbReference type="Proteomes" id="UP000740883"/>
    </source>
</evidence>
<evidence type="ECO:0000256" key="4">
    <source>
        <dbReference type="ARBA" id="ARBA00022741"/>
    </source>
</evidence>
<evidence type="ECO:0000313" key="11">
    <source>
        <dbReference type="EMBL" id="KAF9764586.1"/>
    </source>
</evidence>
<dbReference type="InterPro" id="IPR006205">
    <property type="entry name" value="Mev_gal_kin"/>
</dbReference>
<evidence type="ECO:0000256" key="5">
    <source>
        <dbReference type="ARBA" id="ARBA00022777"/>
    </source>
</evidence>
<evidence type="ECO:0000256" key="7">
    <source>
        <dbReference type="ARBA" id="ARBA00022842"/>
    </source>
</evidence>
<keyword evidence="6" id="KW-0067">ATP-binding</keyword>
<dbReference type="OrthoDB" id="1652964at2759"/>
<evidence type="ECO:0000256" key="6">
    <source>
        <dbReference type="ARBA" id="ARBA00022840"/>
    </source>
</evidence>
<dbReference type="SUPFAM" id="SSF55060">
    <property type="entry name" value="GHMP Kinase, C-terminal domain"/>
    <property type="match status" value="1"/>
</dbReference>
<keyword evidence="2" id="KW-0444">Lipid biosynthesis</keyword>
<organism evidence="11 12">
    <name type="scientific">Nosema granulosis</name>
    <dbReference type="NCBI Taxonomy" id="83296"/>
    <lineage>
        <taxon>Eukaryota</taxon>
        <taxon>Fungi</taxon>
        <taxon>Fungi incertae sedis</taxon>
        <taxon>Microsporidia</taxon>
        <taxon>Nosematidae</taxon>
        <taxon>Nosema</taxon>
    </lineage>
</organism>
<protein>
    <submittedName>
        <fullName evidence="11">Mevalonate kinase</fullName>
    </submittedName>
</protein>
<dbReference type="PANTHER" id="PTHR43290:SF2">
    <property type="entry name" value="MEVALONATE KINASE"/>
    <property type="match status" value="1"/>
</dbReference>
<keyword evidence="7" id="KW-0460">Magnesium</keyword>
<dbReference type="InterPro" id="IPR014721">
    <property type="entry name" value="Ribsml_uS5_D2-typ_fold_subgr"/>
</dbReference>
<dbReference type="GO" id="GO:0004496">
    <property type="term" value="F:mevalonate kinase activity"/>
    <property type="evidence" value="ECO:0007669"/>
    <property type="project" value="InterPro"/>
</dbReference>
<name>A0A9P6H0V9_9MICR</name>
<dbReference type="AlphaFoldDB" id="A0A9P6H0V9"/>
<dbReference type="Gene3D" id="3.30.70.890">
    <property type="entry name" value="GHMP kinase, C-terminal domain"/>
    <property type="match status" value="1"/>
</dbReference>
<dbReference type="PANTHER" id="PTHR43290">
    <property type="entry name" value="MEVALONATE KINASE"/>
    <property type="match status" value="1"/>
</dbReference>
<dbReference type="GO" id="GO:0005524">
    <property type="term" value="F:ATP binding"/>
    <property type="evidence" value="ECO:0007669"/>
    <property type="project" value="UniProtKB-KW"/>
</dbReference>
<dbReference type="GO" id="GO:0005829">
    <property type="term" value="C:cytosol"/>
    <property type="evidence" value="ECO:0007669"/>
    <property type="project" value="TreeGrafter"/>
</dbReference>
<dbReference type="GO" id="GO:0019287">
    <property type="term" value="P:isopentenyl diphosphate biosynthetic process, mevalonate pathway"/>
    <property type="evidence" value="ECO:0007669"/>
    <property type="project" value="TreeGrafter"/>
</dbReference>
<evidence type="ECO:0000256" key="1">
    <source>
        <dbReference type="ARBA" id="ARBA00022490"/>
    </source>
</evidence>
<accession>A0A9P6H0V9</accession>
<comment type="pathway">
    <text evidence="9">Isoprenoid biosynthesis; isopentenyl diphosphate biosynthesis via mevalonate pathway; isopentenyl diphosphate from (R)-mevalonate: step 1/3.</text>
</comment>
<reference evidence="11 12" key="1">
    <citation type="journal article" date="2020" name="Genome Biol. Evol.">
        <title>Comparative genomics of strictly vertically transmitted, feminizing microsporidia endosymbionts of amphipod crustaceans.</title>
        <authorList>
            <person name="Cormier A."/>
            <person name="Chebbi M.A."/>
            <person name="Giraud I."/>
            <person name="Wattier R."/>
            <person name="Teixeira M."/>
            <person name="Gilbert C."/>
            <person name="Rigaud T."/>
            <person name="Cordaux R."/>
        </authorList>
    </citation>
    <scope>NUCLEOTIDE SEQUENCE [LARGE SCALE GENOMIC DNA]</scope>
    <source>
        <strain evidence="11 12">Ou3-Ou53</strain>
    </source>
</reference>
<comment type="caution">
    <text evidence="11">The sequence shown here is derived from an EMBL/GenBank/DDBJ whole genome shotgun (WGS) entry which is preliminary data.</text>
</comment>
<evidence type="ECO:0000256" key="2">
    <source>
        <dbReference type="ARBA" id="ARBA00022516"/>
    </source>
</evidence>
<evidence type="ECO:0000256" key="9">
    <source>
        <dbReference type="ARBA" id="ARBA00029438"/>
    </source>
</evidence>
<evidence type="ECO:0000256" key="8">
    <source>
        <dbReference type="ARBA" id="ARBA00023098"/>
    </source>
</evidence>
<dbReference type="Pfam" id="PF00288">
    <property type="entry name" value="GHMP_kinases_N"/>
    <property type="match status" value="1"/>
</dbReference>
<dbReference type="InterPro" id="IPR036554">
    <property type="entry name" value="GHMP_kinase_C_sf"/>
</dbReference>
<feature type="domain" description="GHMP kinase N-terminal" evidence="10">
    <location>
        <begin position="82"/>
        <end position="147"/>
    </location>
</feature>
<sequence length="292" mass="33600">MNRPKCPLKLILFGEHAVLNGGRCIAVAINMYASMVDVKRSYFVRLEDKKYDYFHVSIKDHKLKLVADIREECSVISVDTYFGCGLGTSASISLLLSFFKNRSFLRFELVKDTVVQAKSILEQAQDFEHVFHYKSSGVDVCTAYYGGLISFKEKTVEEMDYSYLKQFKILIYDSKISKQTGKVVKSEMNNKKNNISKLILLSEKVYNLLKGDFELRSLYKYIREAEDIYEDMGLVPDLMKDEVRRLRNLGIEAKISGAGRGGHLFTIVDKEMFLEGWQEVKIDQKGFKPFCD</sequence>
<evidence type="ECO:0000259" key="10">
    <source>
        <dbReference type="Pfam" id="PF00288"/>
    </source>
</evidence>
<dbReference type="EMBL" id="SBJO01000015">
    <property type="protein sequence ID" value="KAF9764586.1"/>
    <property type="molecule type" value="Genomic_DNA"/>
</dbReference>
<dbReference type="Gene3D" id="3.30.230.10">
    <property type="match status" value="1"/>
</dbReference>
<keyword evidence="8" id="KW-0443">Lipid metabolism</keyword>
<keyword evidence="12" id="KW-1185">Reference proteome</keyword>
<dbReference type="Proteomes" id="UP000740883">
    <property type="component" value="Unassembled WGS sequence"/>
</dbReference>
<dbReference type="PRINTS" id="PR00959">
    <property type="entry name" value="MEVGALKINASE"/>
</dbReference>
<dbReference type="SUPFAM" id="SSF54211">
    <property type="entry name" value="Ribosomal protein S5 domain 2-like"/>
    <property type="match status" value="1"/>
</dbReference>
<dbReference type="InterPro" id="IPR006204">
    <property type="entry name" value="GHMP_kinase_N_dom"/>
</dbReference>
<evidence type="ECO:0000256" key="3">
    <source>
        <dbReference type="ARBA" id="ARBA00022679"/>
    </source>
</evidence>
<keyword evidence="4" id="KW-0547">Nucleotide-binding</keyword>
<dbReference type="InterPro" id="IPR020568">
    <property type="entry name" value="Ribosomal_Su5_D2-typ_SF"/>
</dbReference>
<keyword evidence="5 11" id="KW-0418">Kinase</keyword>
<keyword evidence="3" id="KW-0808">Transferase</keyword>
<proteinExistence type="predicted"/>
<keyword evidence="1" id="KW-0963">Cytoplasm</keyword>